<name>A0A812EXX1_9ARCH</name>
<protein>
    <submittedName>
        <fullName evidence="2">Uncharacterized protein</fullName>
    </submittedName>
</protein>
<keyword evidence="1" id="KW-0472">Membrane</keyword>
<feature type="transmembrane region" description="Helical" evidence="1">
    <location>
        <begin position="204"/>
        <end position="226"/>
    </location>
</feature>
<keyword evidence="1" id="KW-1133">Transmembrane helix</keyword>
<dbReference type="Proteomes" id="UP000655759">
    <property type="component" value="Unassembled WGS sequence"/>
</dbReference>
<feature type="transmembrane region" description="Helical" evidence="1">
    <location>
        <begin position="71"/>
        <end position="88"/>
    </location>
</feature>
<feature type="transmembrane region" description="Helical" evidence="1">
    <location>
        <begin position="135"/>
        <end position="164"/>
    </location>
</feature>
<gene>
    <name evidence="2" type="ORF">NUZ5A_51080</name>
</gene>
<dbReference type="EMBL" id="CAJNAQ010000005">
    <property type="protein sequence ID" value="CAE6500869.1"/>
    <property type="molecule type" value="Genomic_DNA"/>
</dbReference>
<feature type="transmembrane region" description="Helical" evidence="1">
    <location>
        <begin position="170"/>
        <end position="192"/>
    </location>
</feature>
<organism evidence="2 3">
    <name type="scientific">Candidatus Nitrosotenuis uzonensis</name>
    <dbReference type="NCBI Taxonomy" id="1407055"/>
    <lineage>
        <taxon>Archaea</taxon>
        <taxon>Nitrososphaerota</taxon>
        <taxon>Candidatus Nitrosotenuis</taxon>
    </lineage>
</organism>
<evidence type="ECO:0000313" key="3">
    <source>
        <dbReference type="Proteomes" id="UP000655759"/>
    </source>
</evidence>
<feature type="transmembrane region" description="Helical" evidence="1">
    <location>
        <begin position="39"/>
        <end position="59"/>
    </location>
</feature>
<evidence type="ECO:0000256" key="1">
    <source>
        <dbReference type="SAM" id="Phobius"/>
    </source>
</evidence>
<accession>A0A812EXX1</accession>
<proteinExistence type="predicted"/>
<dbReference type="RefSeq" id="WP_205100392.1">
    <property type="nucleotide sequence ID" value="NZ_CAJNAQ010000005.1"/>
</dbReference>
<comment type="caution">
    <text evidence="2">The sequence shown here is derived from an EMBL/GenBank/DDBJ whole genome shotgun (WGS) entry which is preliminary data.</text>
</comment>
<feature type="transmembrane region" description="Helical" evidence="1">
    <location>
        <begin position="12"/>
        <end position="33"/>
    </location>
</feature>
<sequence length="248" mass="27579">MTMLDNRRSELAVTIIIIILSGASVSFLILGSLDIVSYGTFRDIALIPTVIAIFAIGISARKKFQRLSNRLFVGMAAGAIATLALEVFRIPGYLFIGWIPMDDMIMLPGMLLTAKAETIMGVREIIMQSGMPMNFFIPTFDALVAGALWHFWNGATFGIVYSLFIGKGRWWYGLIWGFVVEIGMMLAPWLIMMKGPFGFQHMDGYNIFVMTLIAHLAFGAVLGILVQRWKKHDGSIFELKRITEVGVG</sequence>
<evidence type="ECO:0000313" key="2">
    <source>
        <dbReference type="EMBL" id="CAE6500869.1"/>
    </source>
</evidence>
<keyword evidence="1" id="KW-0812">Transmembrane</keyword>
<reference evidence="2" key="1">
    <citation type="submission" date="2021-02" db="EMBL/GenBank/DDBJ databases">
        <authorList>
            <person name="Han P."/>
        </authorList>
    </citation>
    <scope>NUCLEOTIDE SEQUENCE</scope>
    <source>
        <strain evidence="2">Candidatus Nitrosotenuis uzonensis 5A</strain>
    </source>
</reference>
<dbReference type="AlphaFoldDB" id="A0A812EXX1"/>